<gene>
    <name evidence="1" type="ORF">UFOVP45_44</name>
</gene>
<evidence type="ECO:0000313" key="1">
    <source>
        <dbReference type="EMBL" id="CAB4123869.1"/>
    </source>
</evidence>
<dbReference type="SUPFAM" id="SSF69279">
    <property type="entry name" value="Phage tail proteins"/>
    <property type="match status" value="1"/>
</dbReference>
<organism evidence="1">
    <name type="scientific">uncultured Caudovirales phage</name>
    <dbReference type="NCBI Taxonomy" id="2100421"/>
    <lineage>
        <taxon>Viruses</taxon>
        <taxon>Duplodnaviria</taxon>
        <taxon>Heunggongvirae</taxon>
        <taxon>Uroviricota</taxon>
        <taxon>Caudoviricetes</taxon>
        <taxon>Peduoviridae</taxon>
        <taxon>Maltschvirus</taxon>
        <taxon>Maltschvirus maltsch</taxon>
    </lineage>
</organism>
<protein>
    <submittedName>
        <fullName evidence="1">Uncharacterized protein</fullName>
    </submittedName>
</protein>
<proteinExistence type="predicted"/>
<sequence>MYSNPSSKNRRSTSFVISFPSLPSFKALPRTVELYQEAYMHDRLVISFPKISDVWFKTLKRGVQIQFSWKQGTSSNVWIGYVNSVNRRTVGQREQLMEITCVGASAVLKQRSQEVFKNKTIPEVAQIIAAKYKLHFVGEPDSRRFPHLPISGQSYWQWLVEHAKLIGYVVYMDGITLVFRPIDKVLDSGASNAPLLSMHSTDLPINSQPFDRTLDELRVINGDYNEGTEFSNTNKIVGGIDPITGKPLYSAKIPNKIGRNLRVKPSGVIYDEYQTDKVVNTTTAVESVATGAAQLSRFNIPAKIVGQGDVRTRPYSLVQVSGTGDVTDGFWVVLKVHHMIHRVGDYQMEISAVTDGIGQNTNDSFRKANLSDVGIVDVAAILSGNTNTANLSQVNAKVASKYPMFAEVGQGFVDNPMYWEVSYRSQEGCCS</sequence>
<accession>A0A6J5KUP2</accession>
<dbReference type="EMBL" id="LR796175">
    <property type="protein sequence ID" value="CAB4123869.1"/>
    <property type="molecule type" value="Genomic_DNA"/>
</dbReference>
<name>A0A6J5KUP2_9CAUD</name>
<reference evidence="1" key="1">
    <citation type="submission" date="2020-04" db="EMBL/GenBank/DDBJ databases">
        <authorList>
            <person name="Chiriac C."/>
            <person name="Salcher M."/>
            <person name="Ghai R."/>
            <person name="Kavagutti S V."/>
        </authorList>
    </citation>
    <scope>NUCLEOTIDE SEQUENCE</scope>
</reference>